<dbReference type="Pfam" id="PF14769">
    <property type="entry name" value="CLAMP"/>
    <property type="match status" value="1"/>
</dbReference>
<protein>
    <submittedName>
        <fullName evidence="1">Uncharacterized protein</fullName>
    </submittedName>
</protein>
<reference evidence="1" key="4">
    <citation type="submission" date="2025-08" db="UniProtKB">
        <authorList>
            <consortium name="Ensembl"/>
        </authorList>
    </citation>
    <scope>IDENTIFICATION</scope>
</reference>
<dbReference type="GeneTree" id="ENSGT00940000154323"/>
<dbReference type="AlphaFoldDB" id="A0A4W3JQJ4"/>
<sequence length="267" mass="31724">MCHHGYQKEDGRYFLMTLLNMDFDEDRDLKPGILLDYLYNAIMFAVQKGFPWPNVVLVARFSEELLEETMGITITEAIGMLKKKCDQYQYTMKPKQFKLLVNYFLETFFKHYRLYQFVLLEVREMDQTIHNLEVYVPQKPLALKDGTEADVWIYQKRISELNETENQLQAEMLFLRQTSQLESERKLEQFYQRLKLKDKIVLESEKVEKIVKEAQDILMKIASETLENVIRTSFEILDIKLQKRVLPQPASNANVLKKKILSKFKKS</sequence>
<reference evidence="2" key="2">
    <citation type="journal article" date="2007" name="PLoS Biol.">
        <title>Survey sequencing and comparative analysis of the elephant shark (Callorhinchus milii) genome.</title>
        <authorList>
            <person name="Venkatesh B."/>
            <person name="Kirkness E.F."/>
            <person name="Loh Y.H."/>
            <person name="Halpern A.L."/>
            <person name="Lee A.P."/>
            <person name="Johnson J."/>
            <person name="Dandona N."/>
            <person name="Viswanathan L.D."/>
            <person name="Tay A."/>
            <person name="Venter J.C."/>
            <person name="Strausberg R.L."/>
            <person name="Brenner S."/>
        </authorList>
    </citation>
    <scope>NUCLEOTIDE SEQUENCE [LARGE SCALE GENOMIC DNA]</scope>
</reference>
<accession>A0A4W3JQJ4</accession>
<evidence type="ECO:0000313" key="1">
    <source>
        <dbReference type="Ensembl" id="ENSCMIP00000041511.1"/>
    </source>
</evidence>
<dbReference type="Ensembl" id="ENSCMIT00000042101.1">
    <property type="protein sequence ID" value="ENSCMIP00000041511.1"/>
    <property type="gene ID" value="ENSCMIG00000017304.1"/>
</dbReference>
<reference evidence="2" key="1">
    <citation type="journal article" date="2006" name="Science">
        <title>Ancient noncoding elements conserved in the human genome.</title>
        <authorList>
            <person name="Venkatesh B."/>
            <person name="Kirkness E.F."/>
            <person name="Loh Y.H."/>
            <person name="Halpern A.L."/>
            <person name="Lee A.P."/>
            <person name="Johnson J."/>
            <person name="Dandona N."/>
            <person name="Viswanathan L.D."/>
            <person name="Tay A."/>
            <person name="Venter J.C."/>
            <person name="Strausberg R.L."/>
            <person name="Brenner S."/>
        </authorList>
    </citation>
    <scope>NUCLEOTIDE SEQUENCE [LARGE SCALE GENOMIC DNA]</scope>
</reference>
<dbReference type="InterPro" id="IPR032727">
    <property type="entry name" value="CLAMP"/>
</dbReference>
<evidence type="ECO:0000313" key="2">
    <source>
        <dbReference type="Proteomes" id="UP000314986"/>
    </source>
</evidence>
<gene>
    <name evidence="1" type="primary">cunh8orf74</name>
</gene>
<keyword evidence="2" id="KW-1185">Reference proteome</keyword>
<name>A0A4W3JQJ4_CALMI</name>
<dbReference type="Proteomes" id="UP000314986">
    <property type="component" value="Unassembled WGS sequence"/>
</dbReference>
<reference evidence="2" key="3">
    <citation type="journal article" date="2014" name="Nature">
        <title>Elephant shark genome provides unique insights into gnathostome evolution.</title>
        <authorList>
            <consortium name="International Elephant Shark Genome Sequencing Consortium"/>
            <person name="Venkatesh B."/>
            <person name="Lee A.P."/>
            <person name="Ravi V."/>
            <person name="Maurya A.K."/>
            <person name="Lian M.M."/>
            <person name="Swann J.B."/>
            <person name="Ohta Y."/>
            <person name="Flajnik M.F."/>
            <person name="Sutoh Y."/>
            <person name="Kasahara M."/>
            <person name="Hoon S."/>
            <person name="Gangu V."/>
            <person name="Roy S.W."/>
            <person name="Irimia M."/>
            <person name="Korzh V."/>
            <person name="Kondrychyn I."/>
            <person name="Lim Z.W."/>
            <person name="Tay B.H."/>
            <person name="Tohari S."/>
            <person name="Kong K.W."/>
            <person name="Ho S."/>
            <person name="Lorente-Galdos B."/>
            <person name="Quilez J."/>
            <person name="Marques-Bonet T."/>
            <person name="Raney B.J."/>
            <person name="Ingham P.W."/>
            <person name="Tay A."/>
            <person name="Hillier L.W."/>
            <person name="Minx P."/>
            <person name="Boehm T."/>
            <person name="Wilson R.K."/>
            <person name="Brenner S."/>
            <person name="Warren W.C."/>
        </authorList>
    </citation>
    <scope>NUCLEOTIDE SEQUENCE [LARGE SCALE GENOMIC DNA]</scope>
</reference>
<organism evidence="1 2">
    <name type="scientific">Callorhinchus milii</name>
    <name type="common">Ghost shark</name>
    <dbReference type="NCBI Taxonomy" id="7868"/>
    <lineage>
        <taxon>Eukaryota</taxon>
        <taxon>Metazoa</taxon>
        <taxon>Chordata</taxon>
        <taxon>Craniata</taxon>
        <taxon>Vertebrata</taxon>
        <taxon>Chondrichthyes</taxon>
        <taxon>Holocephali</taxon>
        <taxon>Chimaeriformes</taxon>
        <taxon>Callorhinchidae</taxon>
        <taxon>Callorhinchus</taxon>
    </lineage>
</organism>
<dbReference type="PANTHER" id="PTHR28457">
    <property type="entry name" value="COILED-COIL DOMAIN-CONTAINING PROTEIN 189"/>
    <property type="match status" value="1"/>
</dbReference>
<proteinExistence type="predicted"/>
<dbReference type="PANTHER" id="PTHR28457:SF2">
    <property type="entry name" value="SIMILAR TO 4930578I06RIK PROTEIN"/>
    <property type="match status" value="1"/>
</dbReference>
<reference evidence="1" key="5">
    <citation type="submission" date="2025-09" db="UniProtKB">
        <authorList>
            <consortium name="Ensembl"/>
        </authorList>
    </citation>
    <scope>IDENTIFICATION</scope>
</reference>